<organism evidence="11 12">
    <name type="scientific">Tagetes erecta</name>
    <name type="common">African marigold</name>
    <dbReference type="NCBI Taxonomy" id="13708"/>
    <lineage>
        <taxon>Eukaryota</taxon>
        <taxon>Viridiplantae</taxon>
        <taxon>Streptophyta</taxon>
        <taxon>Embryophyta</taxon>
        <taxon>Tracheophyta</taxon>
        <taxon>Spermatophyta</taxon>
        <taxon>Magnoliopsida</taxon>
        <taxon>eudicotyledons</taxon>
        <taxon>Gunneridae</taxon>
        <taxon>Pentapetalae</taxon>
        <taxon>asterids</taxon>
        <taxon>campanulids</taxon>
        <taxon>Asterales</taxon>
        <taxon>Asteraceae</taxon>
        <taxon>Asteroideae</taxon>
        <taxon>Heliantheae alliance</taxon>
        <taxon>Tageteae</taxon>
        <taxon>Tagetes</taxon>
    </lineage>
</organism>
<dbReference type="InterPro" id="IPR004713">
    <property type="entry name" value="CaH_exchang"/>
</dbReference>
<feature type="transmembrane region" description="Helical" evidence="9">
    <location>
        <begin position="153"/>
        <end position="179"/>
    </location>
</feature>
<keyword evidence="6 9" id="KW-1133">Transmembrane helix</keyword>
<dbReference type="PANTHER" id="PTHR31503">
    <property type="entry name" value="VACUOLAR CALCIUM ION TRANSPORTER"/>
    <property type="match status" value="1"/>
</dbReference>
<keyword evidence="4 9" id="KW-0812">Transmembrane</keyword>
<evidence type="ECO:0000256" key="2">
    <source>
        <dbReference type="ARBA" id="ARBA00022448"/>
    </source>
</evidence>
<evidence type="ECO:0000256" key="1">
    <source>
        <dbReference type="ARBA" id="ARBA00004127"/>
    </source>
</evidence>
<dbReference type="InterPro" id="IPR011992">
    <property type="entry name" value="EF-hand-dom_pair"/>
</dbReference>
<proteinExistence type="predicted"/>
<feature type="transmembrane region" description="Helical" evidence="9">
    <location>
        <begin position="563"/>
        <end position="582"/>
    </location>
</feature>
<dbReference type="Gene3D" id="1.10.238.10">
    <property type="entry name" value="EF-hand"/>
    <property type="match status" value="2"/>
</dbReference>
<comment type="subcellular location">
    <subcellularLocation>
        <location evidence="1">Endomembrane system</location>
        <topology evidence="1">Multi-pass membrane protein</topology>
    </subcellularLocation>
</comment>
<feature type="transmembrane region" description="Helical" evidence="9">
    <location>
        <begin position="12"/>
        <end position="31"/>
    </location>
</feature>
<keyword evidence="7" id="KW-0406">Ion transport</keyword>
<dbReference type="Proteomes" id="UP001229421">
    <property type="component" value="Unassembled WGS sequence"/>
</dbReference>
<feature type="transmembrane region" description="Helical" evidence="9">
    <location>
        <begin position="662"/>
        <end position="683"/>
    </location>
</feature>
<evidence type="ECO:0000256" key="9">
    <source>
        <dbReference type="SAM" id="Phobius"/>
    </source>
</evidence>
<keyword evidence="2" id="KW-0813">Transport</keyword>
<dbReference type="InterPro" id="IPR018247">
    <property type="entry name" value="EF_Hand_1_Ca_BS"/>
</dbReference>
<dbReference type="InterPro" id="IPR002048">
    <property type="entry name" value="EF_hand_dom"/>
</dbReference>
<dbReference type="GO" id="GO:0012505">
    <property type="term" value="C:endomembrane system"/>
    <property type="evidence" value="ECO:0007669"/>
    <property type="project" value="UniProtKB-SubCell"/>
</dbReference>
<evidence type="ECO:0000259" key="10">
    <source>
        <dbReference type="PROSITE" id="PS50222"/>
    </source>
</evidence>
<dbReference type="PROSITE" id="PS50222">
    <property type="entry name" value="EF_HAND_2"/>
    <property type="match status" value="4"/>
</dbReference>
<feature type="transmembrane region" description="Helical" evidence="9">
    <location>
        <begin position="635"/>
        <end position="656"/>
    </location>
</feature>
<feature type="domain" description="EF-hand" evidence="10">
    <location>
        <begin position="353"/>
        <end position="388"/>
    </location>
</feature>
<dbReference type="EMBL" id="JAUHHV010000001">
    <property type="protein sequence ID" value="KAK1439621.1"/>
    <property type="molecule type" value="Genomic_DNA"/>
</dbReference>
<dbReference type="PROSITE" id="PS00018">
    <property type="entry name" value="EF_HAND_1"/>
    <property type="match status" value="2"/>
</dbReference>
<feature type="transmembrane region" description="Helical" evidence="9">
    <location>
        <begin position="120"/>
        <end position="141"/>
    </location>
</feature>
<sequence>MFYNMGKLLRIAGYTQFVLILLTVVVSGRILDRDTSELVSDGGDDRAHEAAPYARSSFLHLKGMDSSEEHCEQMYGFLPCSENIWGHFFLIIVYEYLLYHGECYVSSGGKRIFKILGPGIFGASAFQVLGCLPESLILLVSGLFNTQEVAQEYVLTGVGLLAGSTIFLLTLLWGTCVIVGSKDFSTETTAYASLDTNQSRYKKFLSFLTGSGVTTDPETSSTARIMLLSLIPFLFLLIPKLFGMTYTTHGYIFIITLPVSVTFLLVYFIYQVFEPSIQKRQLSYVKHEHLVLDILKHIQEQTAEKVLTEDGLANLPAIKSLFTKIDQDNDANISFPELKEVLQDIKFRQLTWDKQQTIEQVMKEFDDDGDTKVTIDEFTDRFTKWLDETKSAVNKPYRSVNSWKDLYQVVQPWVQTKNKEHEMMKRLVSEVISDAKNSPLGNFYTKDGKPNVSAIKRLFKSLDVNNDNFISRSELKRLMMDFDFGEISWNVDEATSHIMQELDKSGDQQIDEDEFVDGFKDLLKLSNDQSTPTTPAPKDISRRPWEKWIDDDVDRSMWAWTKAVMLLVLGIAMLALLAEPLIHSVQNVSNSATVPSFFISFILVPLATNARAAVSAIQTASKKKERTTSLTFSEIYDVVFMNNVLGLSVLVAIVYFRGLIWHFTAELLMVFVVCVIVGTTAGFRSKFPVWISFGSYLLYPLSLIFMYVFVDFQ</sequence>
<dbReference type="Pfam" id="PF01699">
    <property type="entry name" value="Na_Ca_ex"/>
    <property type="match status" value="1"/>
</dbReference>
<dbReference type="AlphaFoldDB" id="A0AAD8PBH2"/>
<evidence type="ECO:0000256" key="3">
    <source>
        <dbReference type="ARBA" id="ARBA00022449"/>
    </source>
</evidence>
<gene>
    <name evidence="11" type="ORF">QVD17_05441</name>
</gene>
<dbReference type="SMART" id="SM00054">
    <property type="entry name" value="EFh"/>
    <property type="match status" value="4"/>
</dbReference>
<dbReference type="InterPro" id="IPR004837">
    <property type="entry name" value="NaCa_Exmemb"/>
</dbReference>
<evidence type="ECO:0000313" key="12">
    <source>
        <dbReference type="Proteomes" id="UP001229421"/>
    </source>
</evidence>
<name>A0AAD8PBH2_TARER</name>
<evidence type="ECO:0000256" key="8">
    <source>
        <dbReference type="ARBA" id="ARBA00023136"/>
    </source>
</evidence>
<dbReference type="GO" id="GO:0005509">
    <property type="term" value="F:calcium ion binding"/>
    <property type="evidence" value="ECO:0007669"/>
    <property type="project" value="InterPro"/>
</dbReference>
<feature type="transmembrane region" description="Helical" evidence="9">
    <location>
        <begin position="225"/>
        <end position="244"/>
    </location>
</feature>
<feature type="transmembrane region" description="Helical" evidence="9">
    <location>
        <begin position="690"/>
        <end position="710"/>
    </location>
</feature>
<feature type="domain" description="EF-hand" evidence="10">
    <location>
        <begin position="450"/>
        <end position="485"/>
    </location>
</feature>
<keyword evidence="12" id="KW-1185">Reference proteome</keyword>
<protein>
    <recommendedName>
        <fullName evidence="10">EF-hand domain-containing protein</fullName>
    </recommendedName>
</protein>
<keyword evidence="5" id="KW-0106">Calcium</keyword>
<keyword evidence="8 9" id="KW-0472">Membrane</keyword>
<dbReference type="GO" id="GO:0016020">
    <property type="term" value="C:membrane"/>
    <property type="evidence" value="ECO:0007669"/>
    <property type="project" value="InterPro"/>
</dbReference>
<feature type="transmembrane region" description="Helical" evidence="9">
    <location>
        <begin position="594"/>
        <end position="614"/>
    </location>
</feature>
<feature type="domain" description="EF-hand" evidence="10">
    <location>
        <begin position="490"/>
        <end position="525"/>
    </location>
</feature>
<feature type="transmembrane region" description="Helical" evidence="9">
    <location>
        <begin position="250"/>
        <end position="270"/>
    </location>
</feature>
<feature type="domain" description="EF-hand" evidence="10">
    <location>
        <begin position="313"/>
        <end position="348"/>
    </location>
</feature>
<evidence type="ECO:0000313" key="11">
    <source>
        <dbReference type="EMBL" id="KAK1439621.1"/>
    </source>
</evidence>
<evidence type="ECO:0000256" key="6">
    <source>
        <dbReference type="ARBA" id="ARBA00022989"/>
    </source>
</evidence>
<evidence type="ECO:0000256" key="7">
    <source>
        <dbReference type="ARBA" id="ARBA00023065"/>
    </source>
</evidence>
<dbReference type="Pfam" id="PF13499">
    <property type="entry name" value="EF-hand_7"/>
    <property type="match status" value="2"/>
</dbReference>
<accession>A0AAD8PBH2</accession>
<dbReference type="PANTHER" id="PTHR31503:SF92">
    <property type="entry name" value="SODIUM_CALCIUM EXCHANGER MEMBRANE REGION, EF-HAND DOMAIN PAIR-RELATED"/>
    <property type="match status" value="1"/>
</dbReference>
<dbReference type="SUPFAM" id="SSF47473">
    <property type="entry name" value="EF-hand"/>
    <property type="match status" value="1"/>
</dbReference>
<dbReference type="GO" id="GO:0015369">
    <property type="term" value="F:calcium:proton antiporter activity"/>
    <property type="evidence" value="ECO:0007669"/>
    <property type="project" value="TreeGrafter"/>
</dbReference>
<dbReference type="GO" id="GO:0006874">
    <property type="term" value="P:intracellular calcium ion homeostasis"/>
    <property type="evidence" value="ECO:0007669"/>
    <property type="project" value="TreeGrafter"/>
</dbReference>
<evidence type="ECO:0000256" key="5">
    <source>
        <dbReference type="ARBA" id="ARBA00022837"/>
    </source>
</evidence>
<keyword evidence="3" id="KW-0050">Antiport</keyword>
<evidence type="ECO:0000256" key="4">
    <source>
        <dbReference type="ARBA" id="ARBA00022692"/>
    </source>
</evidence>
<reference evidence="11" key="1">
    <citation type="journal article" date="2023" name="bioRxiv">
        <title>Improved chromosome-level genome assembly for marigold (Tagetes erecta).</title>
        <authorList>
            <person name="Jiang F."/>
            <person name="Yuan L."/>
            <person name="Wang S."/>
            <person name="Wang H."/>
            <person name="Xu D."/>
            <person name="Wang A."/>
            <person name="Fan W."/>
        </authorList>
    </citation>
    <scope>NUCLEOTIDE SEQUENCE</scope>
    <source>
        <strain evidence="11">WSJ</strain>
        <tissue evidence="11">Leaf</tissue>
    </source>
</reference>
<comment type="caution">
    <text evidence="11">The sequence shown here is derived from an EMBL/GenBank/DDBJ whole genome shotgun (WGS) entry which is preliminary data.</text>
</comment>
<feature type="transmembrane region" description="Helical" evidence="9">
    <location>
        <begin position="84"/>
        <end position="99"/>
    </location>
</feature>